<dbReference type="Proteomes" id="UP000184603">
    <property type="component" value="Unassembled WGS sequence"/>
</dbReference>
<dbReference type="InterPro" id="IPR013785">
    <property type="entry name" value="Aldolase_TIM"/>
</dbReference>
<evidence type="ECO:0000256" key="4">
    <source>
        <dbReference type="ARBA" id="ARBA00022723"/>
    </source>
</evidence>
<keyword evidence="3" id="KW-0949">S-adenosyl-L-methionine</keyword>
<keyword evidence="5" id="KW-0408">Iron</keyword>
<feature type="domain" description="Radical SAM core" evidence="7">
    <location>
        <begin position="8"/>
        <end position="114"/>
    </location>
</feature>
<evidence type="ECO:0000256" key="2">
    <source>
        <dbReference type="ARBA" id="ARBA00022485"/>
    </source>
</evidence>
<keyword evidence="4" id="KW-0479">Metal-binding</keyword>
<gene>
    <name evidence="9" type="ORF">SAMN02745220_02253</name>
</gene>
<evidence type="ECO:0000256" key="6">
    <source>
        <dbReference type="ARBA" id="ARBA00023014"/>
    </source>
</evidence>
<keyword evidence="6" id="KW-0411">Iron-sulfur</keyword>
<dbReference type="PANTHER" id="PTHR11228:SF7">
    <property type="entry name" value="PQQA PEPTIDE CYCLASE"/>
    <property type="match status" value="1"/>
</dbReference>
<evidence type="ECO:0000259" key="7">
    <source>
        <dbReference type="Pfam" id="PF04055"/>
    </source>
</evidence>
<dbReference type="GO" id="GO:0003824">
    <property type="term" value="F:catalytic activity"/>
    <property type="evidence" value="ECO:0007669"/>
    <property type="project" value="InterPro"/>
</dbReference>
<keyword evidence="10" id="KW-1185">Reference proteome</keyword>
<dbReference type="STRING" id="1121416.SAMN02745220_02253"/>
<dbReference type="CDD" id="cd01335">
    <property type="entry name" value="Radical_SAM"/>
    <property type="match status" value="1"/>
</dbReference>
<dbReference type="Pfam" id="PF13186">
    <property type="entry name" value="SPASM"/>
    <property type="match status" value="1"/>
</dbReference>
<proteinExistence type="predicted"/>
<comment type="cofactor">
    <cofactor evidence="1">
        <name>[4Fe-4S] cluster</name>
        <dbReference type="ChEBI" id="CHEBI:49883"/>
    </cofactor>
</comment>
<dbReference type="AlphaFoldDB" id="A0A1M7Y6T2"/>
<dbReference type="InterPro" id="IPR058240">
    <property type="entry name" value="rSAM_sf"/>
</dbReference>
<dbReference type="GO" id="GO:0051536">
    <property type="term" value="F:iron-sulfur cluster binding"/>
    <property type="evidence" value="ECO:0007669"/>
    <property type="project" value="UniProtKB-KW"/>
</dbReference>
<dbReference type="Pfam" id="PF04055">
    <property type="entry name" value="Radical_SAM"/>
    <property type="match status" value="1"/>
</dbReference>
<dbReference type="GO" id="GO:0046872">
    <property type="term" value="F:metal ion binding"/>
    <property type="evidence" value="ECO:0007669"/>
    <property type="project" value="UniProtKB-KW"/>
</dbReference>
<keyword evidence="2" id="KW-0004">4Fe-4S</keyword>
<dbReference type="InterPro" id="IPR007197">
    <property type="entry name" value="rSAM"/>
</dbReference>
<dbReference type="InterPro" id="IPR023885">
    <property type="entry name" value="4Fe4S-binding_SPASM_dom"/>
</dbReference>
<evidence type="ECO:0000313" key="9">
    <source>
        <dbReference type="EMBL" id="SHO48310.1"/>
    </source>
</evidence>
<accession>A0A1M7Y6T2</accession>
<dbReference type="Gene3D" id="3.20.20.70">
    <property type="entry name" value="Aldolase class I"/>
    <property type="match status" value="1"/>
</dbReference>
<evidence type="ECO:0000256" key="3">
    <source>
        <dbReference type="ARBA" id="ARBA00022691"/>
    </source>
</evidence>
<dbReference type="SUPFAM" id="SSF102114">
    <property type="entry name" value="Radical SAM enzymes"/>
    <property type="match status" value="1"/>
</dbReference>
<dbReference type="PANTHER" id="PTHR11228">
    <property type="entry name" value="RADICAL SAM DOMAIN PROTEIN"/>
    <property type="match status" value="1"/>
</dbReference>
<feature type="domain" description="4Fe4S-binding SPASM" evidence="8">
    <location>
        <begin position="310"/>
        <end position="387"/>
    </location>
</feature>
<dbReference type="InterPro" id="IPR050377">
    <property type="entry name" value="Radical_SAM_PqqE_MftC-like"/>
</dbReference>
<name>A0A1M7Y6T2_9BACT</name>
<sequence>MHPRKLYVETTTRCNMQCGMCVKQAPGSDISDKHLDFQLFQRLMPSFPKLEALVLNGIGEPLLHPQLLDMVSVAAKCMDRNCWIGFQTNGLLLSKDITEKLLAAGLSRLCISVDNEMAEHPCGNHLLHQFHQQHSRIAMARQICNSQGYEDVRLGAEIVLTRQTLPQLPELIRRLANEGVDFIIGSHLLAYHREAEKETIFISSTDEARNIYQKWQAIAAAEGLNIAGLTAKTWIAPRYEEEHRLQQLYRQMLAEAGEKNIWLNVQKLALLDNREFLVWQDYITEAEKTADRFGVEISLPPLSASTKRNCRFIEDNATFIDVEGSVMPCHPLWHTQTFYMDGEAKKLERRSFGSIRDQDLITLWNNREYREFREAAMSYDYPFCHSCSLGPCPDITGETTPFTNDCFGTAVPCGHCFWCFDGVRCL</sequence>
<dbReference type="CDD" id="cd21121">
    <property type="entry name" value="SPASM_Cmo-like"/>
    <property type="match status" value="1"/>
</dbReference>
<dbReference type="SFLD" id="SFLDS00029">
    <property type="entry name" value="Radical_SAM"/>
    <property type="match status" value="1"/>
</dbReference>
<reference evidence="9 10" key="1">
    <citation type="submission" date="2016-12" db="EMBL/GenBank/DDBJ databases">
        <authorList>
            <person name="Song W.-J."/>
            <person name="Kurnit D.M."/>
        </authorList>
    </citation>
    <scope>NUCLEOTIDE SEQUENCE [LARGE SCALE GENOMIC DNA]</scope>
    <source>
        <strain evidence="9 10">DSM 18488</strain>
    </source>
</reference>
<dbReference type="EMBL" id="FRFE01000009">
    <property type="protein sequence ID" value="SHO48310.1"/>
    <property type="molecule type" value="Genomic_DNA"/>
</dbReference>
<dbReference type="InterPro" id="IPR027586">
    <property type="entry name" value="rSAM_metal_mat"/>
</dbReference>
<organism evidence="9 10">
    <name type="scientific">Desulfopila aestuarii DSM 18488</name>
    <dbReference type="NCBI Taxonomy" id="1121416"/>
    <lineage>
        <taxon>Bacteria</taxon>
        <taxon>Pseudomonadati</taxon>
        <taxon>Thermodesulfobacteriota</taxon>
        <taxon>Desulfobulbia</taxon>
        <taxon>Desulfobulbales</taxon>
        <taxon>Desulfocapsaceae</taxon>
        <taxon>Desulfopila</taxon>
    </lineage>
</organism>
<evidence type="ECO:0000313" key="10">
    <source>
        <dbReference type="Proteomes" id="UP000184603"/>
    </source>
</evidence>
<evidence type="ECO:0000259" key="8">
    <source>
        <dbReference type="Pfam" id="PF13186"/>
    </source>
</evidence>
<dbReference type="SFLD" id="SFLDG01067">
    <property type="entry name" value="SPASM/twitch_domain_containing"/>
    <property type="match status" value="1"/>
</dbReference>
<evidence type="ECO:0000256" key="5">
    <source>
        <dbReference type="ARBA" id="ARBA00023004"/>
    </source>
</evidence>
<dbReference type="OrthoDB" id="9772409at2"/>
<evidence type="ECO:0000256" key="1">
    <source>
        <dbReference type="ARBA" id="ARBA00001966"/>
    </source>
</evidence>
<dbReference type="NCBIfam" id="TIGR04311">
    <property type="entry name" value="rSAM_Geo_metal"/>
    <property type="match status" value="1"/>
</dbReference>
<dbReference type="InterPro" id="IPR034391">
    <property type="entry name" value="AdoMet-like_SPASM_containing"/>
</dbReference>
<dbReference type="RefSeq" id="WP_073613541.1">
    <property type="nucleotide sequence ID" value="NZ_FRFE01000009.1"/>
</dbReference>
<protein>
    <submittedName>
        <fullName evidence="9">Putative metalloenzyme radical SAM/SPASM domain maturase</fullName>
    </submittedName>
</protein>
<dbReference type="SFLD" id="SFLDG01387">
    <property type="entry name" value="BtrN-like_SPASM_domain_contain"/>
    <property type="match status" value="1"/>
</dbReference>